<gene>
    <name evidence="17" type="ordered locus">Clos_0096</name>
</gene>
<dbReference type="SMART" id="SM00387">
    <property type="entry name" value="HATPase_c"/>
    <property type="match status" value="1"/>
</dbReference>
<evidence type="ECO:0000256" key="13">
    <source>
        <dbReference type="ARBA" id="ARBA00023136"/>
    </source>
</evidence>
<keyword evidence="6" id="KW-0808">Transferase</keyword>
<dbReference type="Pfam" id="PF00512">
    <property type="entry name" value="HisKA"/>
    <property type="match status" value="1"/>
</dbReference>
<evidence type="ECO:0000256" key="10">
    <source>
        <dbReference type="ARBA" id="ARBA00022840"/>
    </source>
</evidence>
<dbReference type="Gene3D" id="3.30.450.20">
    <property type="entry name" value="PAS domain"/>
    <property type="match status" value="1"/>
</dbReference>
<dbReference type="InterPro" id="IPR050398">
    <property type="entry name" value="HssS/ArlS-like"/>
</dbReference>
<dbReference type="InterPro" id="IPR004358">
    <property type="entry name" value="Sig_transdc_His_kin-like_C"/>
</dbReference>
<dbReference type="Proteomes" id="UP000000269">
    <property type="component" value="Chromosome"/>
</dbReference>
<protein>
    <recommendedName>
        <fullName evidence="3">histidine kinase</fullName>
        <ecNumber evidence="3">2.7.13.3</ecNumber>
    </recommendedName>
</protein>
<evidence type="ECO:0000256" key="6">
    <source>
        <dbReference type="ARBA" id="ARBA00022679"/>
    </source>
</evidence>
<dbReference type="STRING" id="350688.Clos_0096"/>
<accession>A8MFM7</accession>
<keyword evidence="12" id="KW-0902">Two-component regulatory system</keyword>
<evidence type="ECO:0000256" key="1">
    <source>
        <dbReference type="ARBA" id="ARBA00000085"/>
    </source>
</evidence>
<keyword evidence="8" id="KW-0547">Nucleotide-binding</keyword>
<dbReference type="OrthoDB" id="2359336at2"/>
<feature type="domain" description="Histidine kinase" evidence="15">
    <location>
        <begin position="248"/>
        <end position="461"/>
    </location>
</feature>
<evidence type="ECO:0000256" key="12">
    <source>
        <dbReference type="ARBA" id="ARBA00023012"/>
    </source>
</evidence>
<dbReference type="InterPro" id="IPR003660">
    <property type="entry name" value="HAMP_dom"/>
</dbReference>
<comment type="catalytic activity">
    <reaction evidence="1">
        <text>ATP + protein L-histidine = ADP + protein N-phospho-L-histidine.</text>
        <dbReference type="EC" id="2.7.13.3"/>
    </reaction>
</comment>
<dbReference type="InterPro" id="IPR029151">
    <property type="entry name" value="Sensor-like_sf"/>
</dbReference>
<dbReference type="CDD" id="cd06225">
    <property type="entry name" value="HAMP"/>
    <property type="match status" value="1"/>
</dbReference>
<evidence type="ECO:0000313" key="18">
    <source>
        <dbReference type="Proteomes" id="UP000000269"/>
    </source>
</evidence>
<keyword evidence="11 14" id="KW-1133">Transmembrane helix</keyword>
<dbReference type="Pfam" id="PF00672">
    <property type="entry name" value="HAMP"/>
    <property type="match status" value="1"/>
</dbReference>
<keyword evidence="18" id="KW-1185">Reference proteome</keyword>
<evidence type="ECO:0000256" key="5">
    <source>
        <dbReference type="ARBA" id="ARBA00022553"/>
    </source>
</evidence>
<name>A8MFM7_ALKOO</name>
<evidence type="ECO:0000313" key="17">
    <source>
        <dbReference type="EMBL" id="ABW17666.1"/>
    </source>
</evidence>
<dbReference type="InterPro" id="IPR003594">
    <property type="entry name" value="HATPase_dom"/>
</dbReference>
<dbReference type="SUPFAM" id="SSF103190">
    <property type="entry name" value="Sensory domain-like"/>
    <property type="match status" value="1"/>
</dbReference>
<dbReference type="KEGG" id="aoe:Clos_0096"/>
<dbReference type="Gene3D" id="1.10.8.500">
    <property type="entry name" value="HAMP domain in histidine kinase"/>
    <property type="match status" value="1"/>
</dbReference>
<dbReference type="EMBL" id="CP000853">
    <property type="protein sequence ID" value="ABW17666.1"/>
    <property type="molecule type" value="Genomic_DNA"/>
</dbReference>
<keyword evidence="5" id="KW-0597">Phosphoprotein</keyword>
<keyword evidence="9 17" id="KW-0418">Kinase</keyword>
<feature type="transmembrane region" description="Helical" evidence="14">
    <location>
        <begin position="12"/>
        <end position="31"/>
    </location>
</feature>
<dbReference type="SUPFAM" id="SSF55874">
    <property type="entry name" value="ATPase domain of HSP90 chaperone/DNA topoisomerase II/histidine kinase"/>
    <property type="match status" value="1"/>
</dbReference>
<evidence type="ECO:0000259" key="15">
    <source>
        <dbReference type="PROSITE" id="PS50109"/>
    </source>
</evidence>
<keyword evidence="7 14" id="KW-0812">Transmembrane</keyword>
<proteinExistence type="predicted"/>
<dbReference type="AlphaFoldDB" id="A8MFM7"/>
<dbReference type="Gene3D" id="3.30.565.10">
    <property type="entry name" value="Histidine kinase-like ATPase, C-terminal domain"/>
    <property type="match status" value="1"/>
</dbReference>
<evidence type="ECO:0000256" key="2">
    <source>
        <dbReference type="ARBA" id="ARBA00004651"/>
    </source>
</evidence>
<dbReference type="EC" id="2.7.13.3" evidence="3"/>
<dbReference type="CDD" id="cd00082">
    <property type="entry name" value="HisKA"/>
    <property type="match status" value="1"/>
</dbReference>
<comment type="subcellular location">
    <subcellularLocation>
        <location evidence="2">Cell membrane</location>
        <topology evidence="2">Multi-pass membrane protein</topology>
    </subcellularLocation>
</comment>
<dbReference type="RefSeq" id="WP_012157981.1">
    <property type="nucleotide sequence ID" value="NC_009922.1"/>
</dbReference>
<dbReference type="eggNOG" id="COG2205">
    <property type="taxonomic scope" value="Bacteria"/>
</dbReference>
<dbReference type="InterPro" id="IPR005467">
    <property type="entry name" value="His_kinase_dom"/>
</dbReference>
<keyword evidence="4" id="KW-1003">Cell membrane</keyword>
<dbReference type="InterPro" id="IPR003661">
    <property type="entry name" value="HisK_dim/P_dom"/>
</dbReference>
<sequence>MNSIKRRITINFIFIVVITVVILEIFLINIVKENYYRNLEQSLSNQIRISADLYSRYFSDATLNENILNNVDTFWKQTNAQVEILDKNGKVLMDSIGVIPSNPIRTDDVIGAINGEMGTWIGKVEYDNNKVMAISHPLRSGENIVGVLRFITSLREVNRDINEIAFLFIGFGALVILISSFVGIFLTKTITGPLKNVTESAEKMALGDYSIRSVKTYDDEIGKLSDTLNYMASEIVKKEELKNDFISSVSHELRTPLTSIKGWAITLKHSPDDKEILADGLNIIETESDRLANMVEELLDFSKFVSGKISLEKKEVNINEIIDHIKKQLTPRAMRDNIKFEVIAEEPMPIFCSDGNRLKQVFINVLDNAFKFTPAGGSVSLVASYRDGNFIFNIKDTGHGISAEDLPRVKEKFYKGRTSLSQNGIGLSICDEIISLMKGTFEIKSQLNKGTEIIITLPLGECE</sequence>
<dbReference type="PROSITE" id="PS50885">
    <property type="entry name" value="HAMP"/>
    <property type="match status" value="1"/>
</dbReference>
<dbReference type="FunFam" id="1.10.287.130:FF:000001">
    <property type="entry name" value="Two-component sensor histidine kinase"/>
    <property type="match status" value="1"/>
</dbReference>
<dbReference type="Pfam" id="PF02518">
    <property type="entry name" value="HATPase_c"/>
    <property type="match status" value="1"/>
</dbReference>
<evidence type="ECO:0000259" key="16">
    <source>
        <dbReference type="PROSITE" id="PS50885"/>
    </source>
</evidence>
<dbReference type="PANTHER" id="PTHR45528">
    <property type="entry name" value="SENSOR HISTIDINE KINASE CPXA"/>
    <property type="match status" value="1"/>
</dbReference>
<dbReference type="GO" id="GO:0005524">
    <property type="term" value="F:ATP binding"/>
    <property type="evidence" value="ECO:0007669"/>
    <property type="project" value="UniProtKB-KW"/>
</dbReference>
<dbReference type="SMART" id="SM00304">
    <property type="entry name" value="HAMP"/>
    <property type="match status" value="1"/>
</dbReference>
<dbReference type="GO" id="GO:0000155">
    <property type="term" value="F:phosphorelay sensor kinase activity"/>
    <property type="evidence" value="ECO:0007669"/>
    <property type="project" value="InterPro"/>
</dbReference>
<dbReference type="SMART" id="SM00388">
    <property type="entry name" value="HisKA"/>
    <property type="match status" value="1"/>
</dbReference>
<keyword evidence="10" id="KW-0067">ATP-binding</keyword>
<evidence type="ECO:0000256" key="14">
    <source>
        <dbReference type="SAM" id="Phobius"/>
    </source>
</evidence>
<evidence type="ECO:0000256" key="9">
    <source>
        <dbReference type="ARBA" id="ARBA00022777"/>
    </source>
</evidence>
<evidence type="ECO:0000256" key="8">
    <source>
        <dbReference type="ARBA" id="ARBA00022741"/>
    </source>
</evidence>
<dbReference type="eggNOG" id="COG5002">
    <property type="taxonomic scope" value="Bacteria"/>
</dbReference>
<dbReference type="PANTHER" id="PTHR45528:SF1">
    <property type="entry name" value="SENSOR HISTIDINE KINASE CPXA"/>
    <property type="match status" value="1"/>
</dbReference>
<feature type="domain" description="HAMP" evidence="16">
    <location>
        <begin position="188"/>
        <end position="240"/>
    </location>
</feature>
<reference evidence="18" key="1">
    <citation type="submission" date="2007-10" db="EMBL/GenBank/DDBJ databases">
        <title>Complete genome of Alkaliphilus oremlandii OhILAs.</title>
        <authorList>
            <person name="Copeland A."/>
            <person name="Lucas S."/>
            <person name="Lapidus A."/>
            <person name="Barry K."/>
            <person name="Detter J.C."/>
            <person name="Glavina del Rio T."/>
            <person name="Hammon N."/>
            <person name="Israni S."/>
            <person name="Dalin E."/>
            <person name="Tice H."/>
            <person name="Pitluck S."/>
            <person name="Chain P."/>
            <person name="Malfatti S."/>
            <person name="Shin M."/>
            <person name="Vergez L."/>
            <person name="Schmutz J."/>
            <person name="Larimer F."/>
            <person name="Land M."/>
            <person name="Hauser L."/>
            <person name="Kyrpides N."/>
            <person name="Mikhailova N."/>
            <person name="Stolz J.F."/>
            <person name="Dawson A."/>
            <person name="Fisher E."/>
            <person name="Crable B."/>
            <person name="Perera E."/>
            <person name="Lisak J."/>
            <person name="Ranganathan M."/>
            <person name="Basu P."/>
            <person name="Richardson P."/>
        </authorList>
    </citation>
    <scope>NUCLEOTIDE SEQUENCE [LARGE SCALE GENOMIC DNA]</scope>
    <source>
        <strain evidence="18">OhILAs</strain>
    </source>
</reference>
<dbReference type="GO" id="GO:0005886">
    <property type="term" value="C:plasma membrane"/>
    <property type="evidence" value="ECO:0007669"/>
    <property type="project" value="UniProtKB-SubCell"/>
</dbReference>
<evidence type="ECO:0000256" key="11">
    <source>
        <dbReference type="ARBA" id="ARBA00022989"/>
    </source>
</evidence>
<dbReference type="InterPro" id="IPR036097">
    <property type="entry name" value="HisK_dim/P_sf"/>
</dbReference>
<keyword evidence="13 14" id="KW-0472">Membrane</keyword>
<dbReference type="SUPFAM" id="SSF47384">
    <property type="entry name" value="Homodimeric domain of signal transducing histidine kinase"/>
    <property type="match status" value="1"/>
</dbReference>
<evidence type="ECO:0000256" key="7">
    <source>
        <dbReference type="ARBA" id="ARBA00022692"/>
    </source>
</evidence>
<evidence type="ECO:0000256" key="3">
    <source>
        <dbReference type="ARBA" id="ARBA00012438"/>
    </source>
</evidence>
<dbReference type="Gene3D" id="1.10.287.130">
    <property type="match status" value="1"/>
</dbReference>
<dbReference type="SUPFAM" id="SSF158472">
    <property type="entry name" value="HAMP domain-like"/>
    <property type="match status" value="1"/>
</dbReference>
<evidence type="ECO:0000256" key="4">
    <source>
        <dbReference type="ARBA" id="ARBA00022475"/>
    </source>
</evidence>
<dbReference type="PROSITE" id="PS50109">
    <property type="entry name" value="HIS_KIN"/>
    <property type="match status" value="1"/>
</dbReference>
<dbReference type="HOGENOM" id="CLU_000445_89_6_9"/>
<feature type="transmembrane region" description="Helical" evidence="14">
    <location>
        <begin position="164"/>
        <end position="186"/>
    </location>
</feature>
<organism evidence="17 18">
    <name type="scientific">Alkaliphilus oremlandii (strain OhILAs)</name>
    <name type="common">Clostridium oremlandii (strain OhILAs)</name>
    <dbReference type="NCBI Taxonomy" id="350688"/>
    <lineage>
        <taxon>Bacteria</taxon>
        <taxon>Bacillati</taxon>
        <taxon>Bacillota</taxon>
        <taxon>Clostridia</taxon>
        <taxon>Peptostreptococcales</taxon>
        <taxon>Natronincolaceae</taxon>
        <taxon>Alkaliphilus</taxon>
    </lineage>
</organism>
<dbReference type="PRINTS" id="PR00344">
    <property type="entry name" value="BCTRLSENSOR"/>
</dbReference>
<dbReference type="InterPro" id="IPR036890">
    <property type="entry name" value="HATPase_C_sf"/>
</dbReference>